<organism evidence="5 6">
    <name type="scientific">Citrullus colocynthis</name>
    <name type="common">colocynth</name>
    <dbReference type="NCBI Taxonomy" id="252529"/>
    <lineage>
        <taxon>Eukaryota</taxon>
        <taxon>Viridiplantae</taxon>
        <taxon>Streptophyta</taxon>
        <taxon>Embryophyta</taxon>
        <taxon>Tracheophyta</taxon>
        <taxon>Spermatophyta</taxon>
        <taxon>Magnoliopsida</taxon>
        <taxon>eudicotyledons</taxon>
        <taxon>Gunneridae</taxon>
        <taxon>Pentapetalae</taxon>
        <taxon>rosids</taxon>
        <taxon>fabids</taxon>
        <taxon>Cucurbitales</taxon>
        <taxon>Cucurbitaceae</taxon>
        <taxon>Benincaseae</taxon>
        <taxon>Citrullus</taxon>
    </lineage>
</organism>
<dbReference type="Proteomes" id="UP001642487">
    <property type="component" value="Chromosome 3"/>
</dbReference>
<dbReference type="InterPro" id="IPR045051">
    <property type="entry name" value="SBT"/>
</dbReference>
<gene>
    <name evidence="5" type="ORF">CITCOLO1_LOCUS8842</name>
</gene>
<reference evidence="5 6" key="1">
    <citation type="submission" date="2024-03" db="EMBL/GenBank/DDBJ databases">
        <authorList>
            <person name="Gkanogiannis A."/>
            <person name="Becerra Lopez-Lavalle L."/>
        </authorList>
    </citation>
    <scope>NUCLEOTIDE SEQUENCE [LARGE SCALE GENOMIC DNA]</scope>
</reference>
<evidence type="ECO:0000259" key="4">
    <source>
        <dbReference type="Pfam" id="PF17766"/>
    </source>
</evidence>
<name>A0ABP0YDA4_9ROSI</name>
<evidence type="ECO:0000256" key="2">
    <source>
        <dbReference type="ARBA" id="ARBA00011073"/>
    </source>
</evidence>
<dbReference type="Gene3D" id="2.60.40.2310">
    <property type="match status" value="1"/>
</dbReference>
<keyword evidence="3" id="KW-0732">Signal</keyword>
<dbReference type="InterPro" id="IPR036852">
    <property type="entry name" value="Peptidase_S8/S53_dom_sf"/>
</dbReference>
<keyword evidence="6" id="KW-1185">Reference proteome</keyword>
<evidence type="ECO:0000256" key="1">
    <source>
        <dbReference type="ARBA" id="ARBA00004613"/>
    </source>
</evidence>
<evidence type="ECO:0000313" key="6">
    <source>
        <dbReference type="Proteomes" id="UP001642487"/>
    </source>
</evidence>
<dbReference type="Pfam" id="PF17766">
    <property type="entry name" value="fn3_6"/>
    <property type="match status" value="1"/>
</dbReference>
<dbReference type="Gene3D" id="3.40.50.200">
    <property type="entry name" value="Peptidase S8/S53 domain"/>
    <property type="match status" value="1"/>
</dbReference>
<dbReference type="EMBL" id="OZ021737">
    <property type="protein sequence ID" value="CAK9316958.1"/>
    <property type="molecule type" value="Genomic_DNA"/>
</dbReference>
<evidence type="ECO:0000256" key="3">
    <source>
        <dbReference type="ARBA" id="ARBA00022729"/>
    </source>
</evidence>
<protein>
    <recommendedName>
        <fullName evidence="4">Subtilisin-like protease fibronectin type-III domain-containing protein</fullName>
    </recommendedName>
</protein>
<comment type="subcellular location">
    <subcellularLocation>
        <location evidence="1">Secreted</location>
    </subcellularLocation>
</comment>
<proteinExistence type="inferred from homology"/>
<sequence>MTFPMSLKRNPDREFGHGAGHINPLGAVHPGLIYNAYEIDYVKFLCGQGYTTELLQRVSEDNNTCSSNNSNTVYDLNYPSFALSTNISKSINQIYKRIVTNVGSKNATYKATIINPWNNLEIKVKPFILSFKNLGEEQSFELTIKGRISKNIQSASLVWDDGKHKVRSPITVFDANIHSS</sequence>
<feature type="domain" description="Subtilisin-like protease fibronectin type-III" evidence="4">
    <location>
        <begin position="75"/>
        <end position="172"/>
    </location>
</feature>
<dbReference type="InterPro" id="IPR041469">
    <property type="entry name" value="Subtilisin-like_FN3"/>
</dbReference>
<accession>A0ABP0YDA4</accession>
<dbReference type="PANTHER" id="PTHR10795">
    <property type="entry name" value="PROPROTEIN CONVERTASE SUBTILISIN/KEXIN"/>
    <property type="match status" value="1"/>
</dbReference>
<comment type="similarity">
    <text evidence="2">Belongs to the peptidase S8 family.</text>
</comment>
<evidence type="ECO:0000313" key="5">
    <source>
        <dbReference type="EMBL" id="CAK9316958.1"/>
    </source>
</evidence>